<evidence type="ECO:0000313" key="2">
    <source>
        <dbReference type="EMBL" id="KAG5486739.1"/>
    </source>
</evidence>
<feature type="region of interest" description="Disordered" evidence="1">
    <location>
        <begin position="2126"/>
        <end position="2150"/>
    </location>
</feature>
<dbReference type="GeneID" id="92517852"/>
<feature type="region of interest" description="Disordered" evidence="1">
    <location>
        <begin position="2455"/>
        <end position="2506"/>
    </location>
</feature>
<reference evidence="3" key="1">
    <citation type="journal article" date="2021" name="Microbiol. Resour. Announc.">
        <title>LGAAP: Leishmaniinae Genome Assembly and Annotation Pipeline.</title>
        <authorList>
            <person name="Almutairi H."/>
            <person name="Urbaniak M.D."/>
            <person name="Bates M.D."/>
            <person name="Jariyapan N."/>
            <person name="Kwakye-Nuako G."/>
            <person name="Thomaz-Soccol V."/>
            <person name="Al-Salem W.S."/>
            <person name="Dillon R.J."/>
            <person name="Bates P.A."/>
            <person name="Gatherer D."/>
        </authorList>
    </citation>
    <scope>NUCLEOTIDE SEQUENCE [LARGE SCALE GENOMIC DNA]</scope>
</reference>
<feature type="region of interest" description="Disordered" evidence="1">
    <location>
        <begin position="561"/>
        <end position="588"/>
    </location>
</feature>
<feature type="compositionally biased region" description="Low complexity" evidence="1">
    <location>
        <begin position="253"/>
        <end position="263"/>
    </location>
</feature>
<feature type="compositionally biased region" description="Polar residues" evidence="1">
    <location>
        <begin position="3061"/>
        <end position="3075"/>
    </location>
</feature>
<feature type="compositionally biased region" description="Polar residues" evidence="1">
    <location>
        <begin position="1962"/>
        <end position="1976"/>
    </location>
</feature>
<proteinExistence type="predicted"/>
<feature type="compositionally biased region" description="Basic and acidic residues" evidence="1">
    <location>
        <begin position="1623"/>
        <end position="1638"/>
    </location>
</feature>
<feature type="region of interest" description="Disordered" evidence="1">
    <location>
        <begin position="841"/>
        <end position="870"/>
    </location>
</feature>
<feature type="region of interest" description="Disordered" evidence="1">
    <location>
        <begin position="607"/>
        <end position="640"/>
    </location>
</feature>
<feature type="compositionally biased region" description="Polar residues" evidence="1">
    <location>
        <begin position="377"/>
        <end position="401"/>
    </location>
</feature>
<dbReference type="RefSeq" id="XP_067181196.1">
    <property type="nucleotide sequence ID" value="XM_067325340.1"/>
</dbReference>
<feature type="compositionally biased region" description="Low complexity" evidence="1">
    <location>
        <begin position="2140"/>
        <end position="2150"/>
    </location>
</feature>
<comment type="caution">
    <text evidence="2">The sequence shown here is derived from an EMBL/GenBank/DDBJ whole genome shotgun (WGS) entry which is preliminary data.</text>
</comment>
<feature type="region of interest" description="Disordered" evidence="1">
    <location>
        <begin position="2284"/>
        <end position="2315"/>
    </location>
</feature>
<dbReference type="Proteomes" id="UP000673552">
    <property type="component" value="Unassembled WGS sequence"/>
</dbReference>
<dbReference type="EMBL" id="JAFEUZ010000006">
    <property type="protein sequence ID" value="KAG5486739.1"/>
    <property type="molecule type" value="Genomic_DNA"/>
</dbReference>
<feature type="region of interest" description="Disordered" evidence="1">
    <location>
        <begin position="1452"/>
        <end position="1471"/>
    </location>
</feature>
<dbReference type="OrthoDB" id="267657at2759"/>
<feature type="compositionally biased region" description="Low complexity" evidence="1">
    <location>
        <begin position="1946"/>
        <end position="1961"/>
    </location>
</feature>
<evidence type="ECO:0000256" key="1">
    <source>
        <dbReference type="SAM" id="MobiDB-lite"/>
    </source>
</evidence>
<feature type="compositionally biased region" description="Polar residues" evidence="1">
    <location>
        <begin position="628"/>
        <end position="640"/>
    </location>
</feature>
<feature type="region of interest" description="Disordered" evidence="1">
    <location>
        <begin position="1874"/>
        <end position="2025"/>
    </location>
</feature>
<feature type="compositionally biased region" description="Polar residues" evidence="1">
    <location>
        <begin position="1640"/>
        <end position="1652"/>
    </location>
</feature>
<keyword evidence="3" id="KW-1185">Reference proteome</keyword>
<feature type="compositionally biased region" description="Acidic residues" evidence="1">
    <location>
        <begin position="1344"/>
        <end position="1357"/>
    </location>
</feature>
<feature type="region of interest" description="Disordered" evidence="1">
    <location>
        <begin position="689"/>
        <end position="733"/>
    </location>
</feature>
<feature type="region of interest" description="Disordered" evidence="1">
    <location>
        <begin position="2176"/>
        <end position="2209"/>
    </location>
</feature>
<feature type="region of interest" description="Disordered" evidence="1">
    <location>
        <begin position="144"/>
        <end position="179"/>
    </location>
</feature>
<feature type="region of interest" description="Disordered" evidence="1">
    <location>
        <begin position="239"/>
        <end position="263"/>
    </location>
</feature>
<feature type="region of interest" description="Disordered" evidence="1">
    <location>
        <begin position="437"/>
        <end position="479"/>
    </location>
</feature>
<feature type="region of interest" description="Disordered" evidence="1">
    <location>
        <begin position="2578"/>
        <end position="2664"/>
    </location>
</feature>
<feature type="compositionally biased region" description="Low complexity" evidence="1">
    <location>
        <begin position="2589"/>
        <end position="2598"/>
    </location>
</feature>
<dbReference type="KEGG" id="lmat:92517852"/>
<feature type="compositionally biased region" description="Polar residues" evidence="1">
    <location>
        <begin position="689"/>
        <end position="727"/>
    </location>
</feature>
<feature type="region of interest" description="Disordered" evidence="1">
    <location>
        <begin position="949"/>
        <end position="986"/>
    </location>
</feature>
<feature type="compositionally biased region" description="Low complexity" evidence="1">
    <location>
        <begin position="3100"/>
        <end position="3111"/>
    </location>
</feature>
<feature type="compositionally biased region" description="Low complexity" evidence="1">
    <location>
        <begin position="2611"/>
        <end position="2638"/>
    </location>
</feature>
<sequence>MAAASVLSAPAGTPSSLTRLRTCLAIGCGAGLLLYAGVALRRCLACPRPPPQPTCPMADNTIALLRDLHDGPFRFGDPTPFAVAAREEATRRIRRQQRERRRLRRRMRSQLYRAKSYHLPSWPAAKAAAGALAPVSSVLEPASQQGTLSVSASPAARRGPPPQEGHAPNSRCTRSDAATADAARDRRRCAAALSVTDGGLRSTNSMTSFCAVEYDADDDRRQPDGYLEHAFDTVGQLAPASDDARKMTSGEASPTSSSPTSRTYDSVYTYSMSSSSSTTSGSSYGSHLSAPSLTRCVTSSAGSQDGGSSLLAMTTGSATSPDGVAWVKITLDGRGVSGGGLTSAHDAAPPPPPSQHHSYHPPSKDAGGSCGNLSPHMVSTSFSNPQLSSYPHSMTSATAAQGTRRPAQQLCGGTSSSFISIRASAGVPQPGVSTAFSSTFSGDGSRSPDASYATASAPTAGPVPSLPLSGRGGGGEDEEPCRYAASALMYGPPLFATEMDVTGALAELRSSTCGSGERQSNGCIGAGACGTANTAPPPNANATVAGTDGGIKALLSSSINATSFQQQPQPPTHHHHSRGHSRGQGHFLVTSTNTASGSAVLPTCGRHAVHHQGSGSGYNGAPPHASGRRSTNGSPASSQWLPEALPTLQLGCYCDGAPRGWGMWGSEGASGESTVIAANASFTHAPTETPISQASSALRRSITATGPTAHSSGRGNANSNLNHSFRSANPALRHRGGGRLRRWVRRCRRQVRRRVTARCAAVRLCVMHIWLAVRRGARALSGACARGYCRGTRQWRDGASAASAKVLAALRRLPWFSVTPSATAAVDGSCAVAAVVPSSEAAKRRSGHASPGADTTAEAEAEEAKRGGLLATDTADEAIDKIVQLLEPTPGRVPTVVVIRAPLGYDVSTDAASLWKALHLDSTSSEEGLIDIVIMEELKTGPLPPAQVKAAATAAGPSSQAASGPEKPATSCLPQQPQPQGPFTSVAAAATATARAPAQLRISFEVYPAHLFYSFVIRAAVLQEKDWALRRAAAELFGGSAEVTDGGGGLGASTAATGTAGGVPAGGSPLSFTFGATAPSGECSSGSCSSAMTSHPSHGTAAGAGSGVGFENFCLSPLSPGHFCRAQVFLKPTAPAPHAGLAGGAGVGAAGVSSGTAGDASASPVKSPASVLSPVTAATASPQVVVRLSESYSFPALPPQMVMSPLLGSQSRLGAPLGALPAGLNSSVYGGGGGALAGAGSATGASGSTVVGAAAAPGPARRIISDNELLFYIHVLRTTVGDGVATTALPSSQDSEACDDNAGKESTDAAPTNVQRGPGTAANRSLPAPNGTSDADPIDRSISDVEEDSGDDSEDPTLLDLRQREIEPQVLLRYRFRVFQQGSRSRKALDAAVLYTQDHVEQWHEEAKAMLQALPATASYQAHSSLSTPSLQVKGSSPALRSPESVGWMAPFGGGGDAPTGTASARPPRRSCPRPAGLPLLSLRAEALASTPELDQVDCRTPAVNCGSVQLPAWAMEVLVRRESMRETLVRDLKEKAFRVCAIPLPDMRVHCILPPAVPRYATAHARGFPLSRTFAEEVLSQQRALQFILLQREQENQRIIAARIRHEQRRQERRERKRRERRAREEAWRRAQQERQQRKNPPQKRNVTSAPRESGERLKEWLAGTMNPATLVSRVTSMIKHVSAGNTGGGEREVGSVCTHEPPQCGDSVCKACMKVSAAYRQGAGAGLPLGASSVTTPPPPQYRHGYPAANGSLCGASSPVQLHGAAPECSMRDDADVSQEAGHHVGCGEVALSDSVGNALQQKRLRDEPSSHAQVHLALLPAERDVDMAVDASSRSWLTPRTAGLSDPSCAVAVGSHSNGCDAGGSGDRGACALAGAPSPSPTSPRPHTVTASIMPPTLPNGMRASPPPQSHWPASGSGSPKGPPPPSHLSQSDHSGGRGSGGAARPVSVTSASSARSSQWTAVHTATNANSCVTPPAPSGGGSPEMQANCGGNSSVSASTAVSHGSPQMTPTSVSSPQNHFGTLSSTAPAIAVMTSSPVSLTGNTTPSTCIAGATGLHYRTTSTPNCSFPSMPLPPPPPPLAERSSPSPPPLVSGTSSSSCIVPVPDAAAAALATTCTASFGASAGDHHHARSPLMSQQSHSRQLHRSLQNPALPATATSLLDVEDALRLSASGNAVQSDTSSHHHQESLALPENGGMASASPTPAPLAVPNNSMYGTFDAYYGHSVVTPQAVMLRQQAQAAAASIASSSMRVSTPPRHRAAESSFVMSPAAITLAEERGTRKGGLHKGDGAGDRDGRWPTGTRSNTASPPAAGTLAAADAAAQQWQPPSQQHLQAVRSVPRRIASGLLPYTYSADSVSSLYGTTHYPLYQYPDDPDGFAAAGYTGVSPPTAAMGSGGGGASATALAGFSHTGAPGLYAYNPAGYSGNHLFGASATGLLQASTPAGNSTALSCGGVGGDRRPGSSVGGVGRVENRNSLSQSPRAMDSPMEVNAGPTAPRSLPPVQDTLMNRLKQYNKLLSDLLGVAGGPMRSGISFYYTYGDATALLYNASIRVPCDENILDLLDHHQWVRKQQLLHSDGGGGGASSDSGGAADGRVPSGEKTVTGNSSGSTLSSSGADRSSASRVPASLASIGASPPPPPPCGSGSAGRRDTNADHEGERGGCEAFSTACDAATPAAEDEGCSYLEYGDLAGLQDTMDTLEAEQMEAQRARNTRFYSIFEHLHHVYHDIVLEAAGSGSAGASPATPAAATGSLNVGLTGGVGMEYFSSTAAAAGTAGAERHTVSPHGIALATLPGSGTPRSGVLLGGKGAADATHLPRGCQRLWSRVCALVAWAGSLVGFARQSLGDSIAAGVATDAGGVGTCWSSSQRTADGARCAFDPAKLAAYFPGERIVTFGSEWCLASRLDLLNGHFGLSPLQVWMAARYSRRFAGEVYLMDVVAAGSDPYYPAVRVLDEVVAHAVLYYHNHSLRDFVEDVAAELGLVYVPQTQWGRRALGLPDQEAEVQELDGLLHTATRRRQRAQGGRPQRCRSRDGRGTAFRKGYAMTAGGCQERHRSSSAQAARDNSATTQRSGSGGGDASDSLPALRSLASDGDQTPSMAAAAAATTRRSRPPPLQQHYRPRRLDRDRLEDEMAEHRWRLLQDRDQEEDEEVFYGATAAAAAGLGGGDIIAPHVYDSVLEREVYDERMLLRELDHLKDFLVDNRNVLSSAMLTTAGSNSLEAVFGVPATVFPFLLCARESVPFVASIFESLSYHYGSLTYDSFSKYTYDVYHCDRPEVLRHTPRMFRMVNKSRRGCITYEELCRWMARKLSCGNNIRPNGHLVATSMSLRLPLALVAESRDEWDAYRCALKSLSDCDDEEY</sequence>
<feature type="region of interest" description="Disordered" evidence="1">
    <location>
        <begin position="1608"/>
        <end position="1659"/>
    </location>
</feature>
<evidence type="ECO:0000313" key="3">
    <source>
        <dbReference type="Proteomes" id="UP000673552"/>
    </source>
</evidence>
<feature type="compositionally biased region" description="Polar residues" evidence="1">
    <location>
        <begin position="1993"/>
        <end position="2025"/>
    </location>
</feature>
<feature type="compositionally biased region" description="Basic residues" evidence="1">
    <location>
        <begin position="572"/>
        <end position="583"/>
    </location>
</feature>
<feature type="region of interest" description="Disordered" evidence="1">
    <location>
        <begin position="3018"/>
        <end position="3132"/>
    </location>
</feature>
<reference evidence="3" key="2">
    <citation type="journal article" date="2021" name="Sci. Data">
        <title>Chromosome-scale genome sequencing, assembly and annotation of six genomes from subfamily Leishmaniinae.</title>
        <authorList>
            <person name="Almutairi H."/>
            <person name="Urbaniak M.D."/>
            <person name="Bates M.D."/>
            <person name="Jariyapan N."/>
            <person name="Kwakye-Nuako G."/>
            <person name="Thomaz Soccol V."/>
            <person name="Al-Salem W.S."/>
            <person name="Dillon R.J."/>
            <person name="Bates P.A."/>
            <person name="Gatherer D."/>
        </authorList>
    </citation>
    <scope>NUCLEOTIDE SEQUENCE [LARGE SCALE GENOMIC DNA]</scope>
</reference>
<feature type="region of interest" description="Disordered" evidence="1">
    <location>
        <begin position="1287"/>
        <end position="1361"/>
    </location>
</feature>
<gene>
    <name evidence="2" type="ORF">LSCM1_07993</name>
</gene>
<accession>A0A836KTK0</accession>
<organism evidence="2 3">
    <name type="scientific">Leishmania martiniquensis</name>
    <dbReference type="NCBI Taxonomy" id="1580590"/>
    <lineage>
        <taxon>Eukaryota</taxon>
        <taxon>Discoba</taxon>
        <taxon>Euglenozoa</taxon>
        <taxon>Kinetoplastea</taxon>
        <taxon>Metakinetoplastina</taxon>
        <taxon>Trypanosomatida</taxon>
        <taxon>Trypanosomatidae</taxon>
        <taxon>Leishmaniinae</taxon>
        <taxon>Leishmania</taxon>
    </lineage>
</organism>
<feature type="compositionally biased region" description="Basic and acidic residues" evidence="1">
    <location>
        <begin position="2652"/>
        <end position="2664"/>
    </location>
</feature>
<protein>
    <submittedName>
        <fullName evidence="2">Uncharacterized protein</fullName>
    </submittedName>
</protein>
<feature type="compositionally biased region" description="Basic and acidic residues" evidence="1">
    <location>
        <begin position="2284"/>
        <end position="2301"/>
    </location>
</feature>
<feature type="region of interest" description="Disordered" evidence="1">
    <location>
        <begin position="337"/>
        <end position="412"/>
    </location>
</feature>
<feature type="compositionally biased region" description="Low complexity" evidence="1">
    <location>
        <begin position="950"/>
        <end position="965"/>
    </location>
</feature>
<name>A0A836KTK0_9TRYP</name>
<feature type="region of interest" description="Disordered" evidence="1">
    <location>
        <begin position="2071"/>
        <end position="2102"/>
    </location>
</feature>
<feature type="compositionally biased region" description="Pro residues" evidence="1">
    <location>
        <begin position="2075"/>
        <end position="2095"/>
    </location>
</feature>